<dbReference type="GO" id="GO:0015031">
    <property type="term" value="P:protein transport"/>
    <property type="evidence" value="ECO:0007669"/>
    <property type="project" value="UniProtKB-KW"/>
</dbReference>
<protein>
    <recommendedName>
        <fullName evidence="10">Vacuolar protein sorting-associated protein 52 A</fullName>
    </recommendedName>
</protein>
<keyword evidence="4" id="KW-0653">Protein transport</keyword>
<dbReference type="GO" id="GO:0005829">
    <property type="term" value="C:cytosol"/>
    <property type="evidence" value="ECO:0007669"/>
    <property type="project" value="GOC"/>
</dbReference>
<evidence type="ECO:0000256" key="1">
    <source>
        <dbReference type="ARBA" id="ARBA00004601"/>
    </source>
</evidence>
<dbReference type="PANTHER" id="PTHR14190">
    <property type="entry name" value="SUPPRESSOR OF ACTIN MUTATIONS 2/VACUOLAR PROTEIN SORTING 52"/>
    <property type="match status" value="1"/>
</dbReference>
<dbReference type="EMBL" id="BMAR01000028">
    <property type="protein sequence ID" value="GFR49136.1"/>
    <property type="molecule type" value="Genomic_DNA"/>
</dbReference>
<evidence type="ECO:0000313" key="9">
    <source>
        <dbReference type="Proteomes" id="UP001054857"/>
    </source>
</evidence>
<name>A0AAD3DW60_9CHLO</name>
<accession>A0AAD3DW60</accession>
<dbReference type="GO" id="GO:0032456">
    <property type="term" value="P:endocytic recycling"/>
    <property type="evidence" value="ECO:0007669"/>
    <property type="project" value="TreeGrafter"/>
</dbReference>
<feature type="domain" description="Vps52 C-terminal" evidence="7">
    <location>
        <begin position="294"/>
        <end position="594"/>
    </location>
</feature>
<reference evidence="8 9" key="1">
    <citation type="journal article" date="2021" name="Sci. Rep.">
        <title>Genome sequencing of the multicellular alga Astrephomene provides insights into convergent evolution of germ-soma differentiation.</title>
        <authorList>
            <person name="Yamashita S."/>
            <person name="Yamamoto K."/>
            <person name="Matsuzaki R."/>
            <person name="Suzuki S."/>
            <person name="Yamaguchi H."/>
            <person name="Hirooka S."/>
            <person name="Minakuchi Y."/>
            <person name="Miyagishima S."/>
            <person name="Kawachi M."/>
            <person name="Toyoda A."/>
            <person name="Nozaki H."/>
        </authorList>
    </citation>
    <scope>NUCLEOTIDE SEQUENCE [LARGE SCALE GENOMIC DNA]</scope>
    <source>
        <strain evidence="8 9">NIES-4017</strain>
    </source>
</reference>
<keyword evidence="9" id="KW-1185">Reference proteome</keyword>
<dbReference type="GO" id="GO:0006896">
    <property type="term" value="P:Golgi to vacuole transport"/>
    <property type="evidence" value="ECO:0007669"/>
    <property type="project" value="TreeGrafter"/>
</dbReference>
<feature type="domain" description="Vps52 coiled-coil" evidence="6">
    <location>
        <begin position="102"/>
        <end position="275"/>
    </location>
</feature>
<evidence type="ECO:0000256" key="4">
    <source>
        <dbReference type="ARBA" id="ARBA00022927"/>
    </source>
</evidence>
<organism evidence="8 9">
    <name type="scientific">Astrephomene gubernaculifera</name>
    <dbReference type="NCBI Taxonomy" id="47775"/>
    <lineage>
        <taxon>Eukaryota</taxon>
        <taxon>Viridiplantae</taxon>
        <taxon>Chlorophyta</taxon>
        <taxon>core chlorophytes</taxon>
        <taxon>Chlorophyceae</taxon>
        <taxon>CS clade</taxon>
        <taxon>Chlamydomonadales</taxon>
        <taxon>Astrephomenaceae</taxon>
        <taxon>Astrephomene</taxon>
    </lineage>
</organism>
<comment type="subcellular location">
    <subcellularLocation>
        <location evidence="1">Golgi apparatus</location>
        <location evidence="1">trans-Golgi network</location>
    </subcellularLocation>
</comment>
<proteinExistence type="inferred from homology"/>
<keyword evidence="5" id="KW-0333">Golgi apparatus</keyword>
<evidence type="ECO:0000256" key="3">
    <source>
        <dbReference type="ARBA" id="ARBA00022448"/>
    </source>
</evidence>
<comment type="similarity">
    <text evidence="2">Belongs to the VPS52 family.</text>
</comment>
<dbReference type="Pfam" id="PF20655">
    <property type="entry name" value="Vps52_C"/>
    <property type="match status" value="1"/>
</dbReference>
<sequence>MAVATVADPAKYAENLRKQLMNDLFEGDDLESDVTPLGDNINLSDFLGDAGIISLQDVDKDLEEFQDHDVIKGILEQGRVVKEYAREIDDKLRTAEMESIQDYIQESDNMVELHEQIKTCDSILAGMEQLLAKFQSDLGKVGEEIRQLQVQSQSMGTKLKNRRAAEGQLGAFIEQLTVSEELVRAILDNEVNEDYTEHLVALDRKLRFVREDGVAGQSLARRDIEGALEKLRIKAVTKVREFVLSKVYQLKRPKTNVQIIQQSVLLKYKYFMSFLRQHGTDVYTEIRDEYISVLSGILASHFRTYLAAMEKMQAAVAGAADVLGAAEGAGGGAGGGIGALFGKGAARATTEATFSLGERSAVLDQLDKPAIIPHMAEYEGRKFPYEVIFRNVHKLLLDTATSEYLFCCDFFDEDEGLPVFRDLFKDIVGVVEGNLATNLQLIGDLVCLLLMIRINHDHRKLMLRRRVPSLDDYLDRVHLLLWPRFKLLFDGQLHSIRPGCERALFVDSPAPHFVTRRYAALAASMLVLMAGYESGDPGIFKAQSFVDSMERLWQAMHDLLLRMSNLFKDRRTGIVFLIVQYKHIHTTLFAAASAGSAGVAAAAAGGGAGGAAGGGAAAGGGGGGSAAAGAGGSAAGGAGGAGIGLTGLCHLKECEDQLASCMGLFVDDQLAAHFRDLTDWVRKAEQAAKRSGVAEGQHIPGFAPAQAAPLLRDFAARWQAAIESMHREVAAQFSETSCGRDVLQASMTSLLKYYTRFLELLKRQGAEGLTLVREAVNVPSIMYEIKRITKT</sequence>
<dbReference type="Pfam" id="PF04129">
    <property type="entry name" value="Vps52_CC"/>
    <property type="match status" value="1"/>
</dbReference>
<evidence type="ECO:0000313" key="8">
    <source>
        <dbReference type="EMBL" id="GFR49136.1"/>
    </source>
</evidence>
<comment type="caution">
    <text evidence="8">The sequence shown here is derived from an EMBL/GenBank/DDBJ whole genome shotgun (WGS) entry which is preliminary data.</text>
</comment>
<dbReference type="GO" id="GO:0042147">
    <property type="term" value="P:retrograde transport, endosome to Golgi"/>
    <property type="evidence" value="ECO:0007669"/>
    <property type="project" value="TreeGrafter"/>
</dbReference>
<evidence type="ECO:0000259" key="6">
    <source>
        <dbReference type="Pfam" id="PF04129"/>
    </source>
</evidence>
<evidence type="ECO:0008006" key="10">
    <source>
        <dbReference type="Google" id="ProtNLM"/>
    </source>
</evidence>
<dbReference type="AlphaFoldDB" id="A0AAD3DW60"/>
<dbReference type="InterPro" id="IPR048361">
    <property type="entry name" value="Vps52_C"/>
</dbReference>
<gene>
    <name evidence="8" type="ORF">Agub_g11153</name>
</gene>
<dbReference type="GO" id="GO:0019905">
    <property type="term" value="F:syntaxin binding"/>
    <property type="evidence" value="ECO:0007669"/>
    <property type="project" value="TreeGrafter"/>
</dbReference>
<dbReference type="Proteomes" id="UP001054857">
    <property type="component" value="Unassembled WGS sequence"/>
</dbReference>
<keyword evidence="3" id="KW-0813">Transport</keyword>
<dbReference type="InterPro" id="IPR007258">
    <property type="entry name" value="Vps52"/>
</dbReference>
<evidence type="ECO:0000256" key="5">
    <source>
        <dbReference type="ARBA" id="ARBA00023034"/>
    </source>
</evidence>
<evidence type="ECO:0000259" key="7">
    <source>
        <dbReference type="Pfam" id="PF20655"/>
    </source>
</evidence>
<dbReference type="PANTHER" id="PTHR14190:SF7">
    <property type="entry name" value="VACUOLAR PROTEIN SORTING-ASSOCIATED PROTEIN 52 HOMOLOG"/>
    <property type="match status" value="1"/>
</dbReference>
<dbReference type="InterPro" id="IPR048319">
    <property type="entry name" value="Vps52_CC"/>
</dbReference>
<dbReference type="GO" id="GO:0000938">
    <property type="term" value="C:GARP complex"/>
    <property type="evidence" value="ECO:0007669"/>
    <property type="project" value="TreeGrafter"/>
</dbReference>
<evidence type="ECO:0000256" key="2">
    <source>
        <dbReference type="ARBA" id="ARBA00008180"/>
    </source>
</evidence>